<keyword evidence="1" id="KW-0808">Transferase</keyword>
<gene>
    <name evidence="1" type="ORF">EQG68_13345</name>
</gene>
<dbReference type="GO" id="GO:0032259">
    <property type="term" value="P:methylation"/>
    <property type="evidence" value="ECO:0007669"/>
    <property type="project" value="UniProtKB-KW"/>
</dbReference>
<dbReference type="OrthoDB" id="9816564at2"/>
<dbReference type="CDD" id="cd02440">
    <property type="entry name" value="AdoMet_MTases"/>
    <property type="match status" value="1"/>
</dbReference>
<dbReference type="RefSeq" id="WP_129465391.1">
    <property type="nucleotide sequence ID" value="NZ_SBKQ01000015.1"/>
</dbReference>
<reference evidence="2" key="1">
    <citation type="submission" date="2019-01" db="EMBL/GenBank/DDBJ databases">
        <title>Cytophagaceae bacterium strain CAR-16.</title>
        <authorList>
            <person name="Chen W.-M."/>
        </authorList>
    </citation>
    <scope>NUCLEOTIDE SEQUENCE [LARGE SCALE GENOMIC DNA]</scope>
    <source>
        <strain evidence="2">ICH-30</strain>
    </source>
</reference>
<accession>A0A4Q1KHV1</accession>
<dbReference type="SUPFAM" id="SSF53335">
    <property type="entry name" value="S-adenosyl-L-methionine-dependent methyltransferases"/>
    <property type="match status" value="1"/>
</dbReference>
<dbReference type="Pfam" id="PF13489">
    <property type="entry name" value="Methyltransf_23"/>
    <property type="match status" value="1"/>
</dbReference>
<keyword evidence="2" id="KW-1185">Reference proteome</keyword>
<dbReference type="GO" id="GO:0008168">
    <property type="term" value="F:methyltransferase activity"/>
    <property type="evidence" value="ECO:0007669"/>
    <property type="project" value="UniProtKB-KW"/>
</dbReference>
<name>A0A4Q1KHV1_9FLAO</name>
<dbReference type="EMBL" id="SBKQ01000015">
    <property type="protein sequence ID" value="RXR29112.1"/>
    <property type="molecule type" value="Genomic_DNA"/>
</dbReference>
<proteinExistence type="predicted"/>
<sequence>MKCPLCSSPSNHFYTHQHREFYFCTNCFSVFLDDKNYLSEAEEKKHYEFHNNDVNDKGYQQFASPIVNRVLKDFSSKHSGLDFGSGTNSVIVKLLKDKNYNIVEYDPFFSNQPEVLEKRYDYITCCEVIEHFHHPFEEFKKLHQLLKPGGKLICMTDFFSETQNFDTWYYKNDHSHVFFYHPKTMEWITKNIGFSSFTIEGRVTVFVR</sequence>
<dbReference type="InterPro" id="IPR029063">
    <property type="entry name" value="SAM-dependent_MTases_sf"/>
</dbReference>
<comment type="caution">
    <text evidence="1">The sequence shown here is derived from an EMBL/GenBank/DDBJ whole genome shotgun (WGS) entry which is preliminary data.</text>
</comment>
<keyword evidence="1" id="KW-0489">Methyltransferase</keyword>
<dbReference type="Gene3D" id="3.40.50.150">
    <property type="entry name" value="Vaccinia Virus protein VP39"/>
    <property type="match status" value="1"/>
</dbReference>
<protein>
    <submittedName>
        <fullName evidence="1">Class I SAM-dependent methyltransferase</fullName>
    </submittedName>
</protein>
<evidence type="ECO:0000313" key="2">
    <source>
        <dbReference type="Proteomes" id="UP000289734"/>
    </source>
</evidence>
<evidence type="ECO:0000313" key="1">
    <source>
        <dbReference type="EMBL" id="RXR29112.1"/>
    </source>
</evidence>
<dbReference type="Proteomes" id="UP000289734">
    <property type="component" value="Unassembled WGS sequence"/>
</dbReference>
<dbReference type="AlphaFoldDB" id="A0A4Q1KHV1"/>
<organism evidence="1 2">
    <name type="scientific">Flavobacterium piscinae</name>
    <dbReference type="NCBI Taxonomy" id="2506424"/>
    <lineage>
        <taxon>Bacteria</taxon>
        <taxon>Pseudomonadati</taxon>
        <taxon>Bacteroidota</taxon>
        <taxon>Flavobacteriia</taxon>
        <taxon>Flavobacteriales</taxon>
        <taxon>Flavobacteriaceae</taxon>
        <taxon>Flavobacterium</taxon>
    </lineage>
</organism>